<dbReference type="RefSeq" id="WP_121739397.1">
    <property type="nucleotide sequence ID" value="NZ_CP032153.1"/>
</dbReference>
<dbReference type="SUPFAM" id="SSF53901">
    <property type="entry name" value="Thiolase-like"/>
    <property type="match status" value="2"/>
</dbReference>
<name>A0A3G2HX38_9BURK</name>
<evidence type="ECO:0000256" key="2">
    <source>
        <dbReference type="ARBA" id="ARBA00022679"/>
    </source>
</evidence>
<dbReference type="InterPro" id="IPR020616">
    <property type="entry name" value="Thiolase_N"/>
</dbReference>
<feature type="active site" description="Proton acceptor" evidence="4">
    <location>
        <position position="350"/>
    </location>
</feature>
<dbReference type="InterPro" id="IPR002155">
    <property type="entry name" value="Thiolase"/>
</dbReference>
<dbReference type="Gene3D" id="3.40.47.10">
    <property type="match status" value="2"/>
</dbReference>
<dbReference type="InterPro" id="IPR020610">
    <property type="entry name" value="Thiolase_AS"/>
</dbReference>
<dbReference type="InterPro" id="IPR020613">
    <property type="entry name" value="Thiolase_CS"/>
</dbReference>
<reference evidence="8 9" key="1">
    <citation type="submission" date="2018-09" db="EMBL/GenBank/DDBJ databases">
        <title>Complete genome sequence of the hydrocarbonoclastic bacterium Alcaligenes aquatilis QD168, isolated from a crude-oil polluted marine sediment of Central Chile.</title>
        <authorList>
            <person name="Duran R.E."/>
            <person name="Barra B."/>
            <person name="Salva-Serra F."/>
            <person name="Mendez V."/>
            <person name="Moore E.R.B."/>
            <person name="Seeger M."/>
        </authorList>
    </citation>
    <scope>NUCLEOTIDE SEQUENCE [LARGE SCALE GENOMIC DNA]</scope>
    <source>
        <strain evidence="8 9">QD168</strain>
    </source>
</reference>
<evidence type="ECO:0000256" key="1">
    <source>
        <dbReference type="ARBA" id="ARBA00010982"/>
    </source>
</evidence>
<dbReference type="GO" id="GO:0044281">
    <property type="term" value="P:small molecule metabolic process"/>
    <property type="evidence" value="ECO:0007669"/>
    <property type="project" value="UniProtKB-ARBA"/>
</dbReference>
<dbReference type="InterPro" id="IPR020617">
    <property type="entry name" value="Thiolase_C"/>
</dbReference>
<feature type="active site" description="Proton acceptor" evidence="4">
    <location>
        <position position="380"/>
    </location>
</feature>
<feature type="domain" description="Thiolase C-terminal" evidence="7">
    <location>
        <begin position="272"/>
        <end position="392"/>
    </location>
</feature>
<evidence type="ECO:0000256" key="4">
    <source>
        <dbReference type="PIRSR" id="PIRSR000429-1"/>
    </source>
</evidence>
<dbReference type="FunFam" id="3.40.47.10:FF:000010">
    <property type="entry name" value="Acetyl-CoA acetyltransferase (Thiolase)"/>
    <property type="match status" value="1"/>
</dbReference>
<evidence type="ECO:0000259" key="7">
    <source>
        <dbReference type="Pfam" id="PF02803"/>
    </source>
</evidence>
<dbReference type="Pfam" id="PF00108">
    <property type="entry name" value="Thiolase_N"/>
    <property type="match status" value="1"/>
</dbReference>
<evidence type="ECO:0000259" key="6">
    <source>
        <dbReference type="Pfam" id="PF00108"/>
    </source>
</evidence>
<evidence type="ECO:0000313" key="8">
    <source>
        <dbReference type="EMBL" id="AYN21700.1"/>
    </source>
</evidence>
<accession>A0A3G2HX38</accession>
<dbReference type="PROSITE" id="PS00737">
    <property type="entry name" value="THIOLASE_2"/>
    <property type="match status" value="1"/>
</dbReference>
<dbReference type="InterPro" id="IPR016039">
    <property type="entry name" value="Thiolase-like"/>
</dbReference>
<dbReference type="OrthoDB" id="9764638at2"/>
<dbReference type="PROSITE" id="PS00099">
    <property type="entry name" value="THIOLASE_3"/>
    <property type="match status" value="1"/>
</dbReference>
<dbReference type="NCBIfam" id="TIGR01930">
    <property type="entry name" value="AcCoA-C-Actrans"/>
    <property type="match status" value="1"/>
</dbReference>
<dbReference type="PANTHER" id="PTHR18919">
    <property type="entry name" value="ACETYL-COA C-ACYLTRANSFERASE"/>
    <property type="match status" value="1"/>
</dbReference>
<dbReference type="KEGG" id="aaqu:D3M96_14880"/>
<feature type="active site" description="Acyl-thioester intermediate" evidence="4">
    <location>
        <position position="89"/>
    </location>
</feature>
<dbReference type="AlphaFoldDB" id="A0A3G2HX38"/>
<feature type="domain" description="Thiolase N-terminal" evidence="6">
    <location>
        <begin position="5"/>
        <end position="263"/>
    </location>
</feature>
<evidence type="ECO:0000256" key="5">
    <source>
        <dbReference type="RuleBase" id="RU003557"/>
    </source>
</evidence>
<comment type="similarity">
    <text evidence="1 5">Belongs to the thiolase-like superfamily. Thiolase family.</text>
</comment>
<gene>
    <name evidence="8" type="ORF">D3M96_14880</name>
</gene>
<keyword evidence="2 5" id="KW-0808">Transferase</keyword>
<dbReference type="GO" id="GO:0003988">
    <property type="term" value="F:acetyl-CoA C-acyltransferase activity"/>
    <property type="evidence" value="ECO:0007669"/>
    <property type="project" value="UniProtKB-ARBA"/>
</dbReference>
<evidence type="ECO:0000313" key="9">
    <source>
        <dbReference type="Proteomes" id="UP000268070"/>
    </source>
</evidence>
<dbReference type="PROSITE" id="PS00098">
    <property type="entry name" value="THIOLASE_1"/>
    <property type="match status" value="1"/>
</dbReference>
<dbReference type="PIRSF" id="PIRSF000429">
    <property type="entry name" value="Ac-CoA_Ac_transf"/>
    <property type="match status" value="1"/>
</dbReference>
<dbReference type="CDD" id="cd00751">
    <property type="entry name" value="thiolase"/>
    <property type="match status" value="1"/>
</dbReference>
<proteinExistence type="inferred from homology"/>
<dbReference type="EMBL" id="CP032153">
    <property type="protein sequence ID" value="AYN21700.1"/>
    <property type="molecule type" value="Genomic_DNA"/>
</dbReference>
<organism evidence="8 9">
    <name type="scientific">Alcaligenes aquatilis</name>
    <dbReference type="NCBI Taxonomy" id="323284"/>
    <lineage>
        <taxon>Bacteria</taxon>
        <taxon>Pseudomonadati</taxon>
        <taxon>Pseudomonadota</taxon>
        <taxon>Betaproteobacteria</taxon>
        <taxon>Burkholderiales</taxon>
        <taxon>Alcaligenaceae</taxon>
        <taxon>Alcaligenes</taxon>
    </lineage>
</organism>
<dbReference type="Proteomes" id="UP000268070">
    <property type="component" value="Chromosome"/>
</dbReference>
<sequence length="394" mass="41190">MHKDIAIVAATRSPIGRFQGGLSTVPAHDLSAQLIRAVLQSTGVAAEQIDEVILGQILTAGAGQNPARQAAVNAGLPYEVPSMSLNKLCGSGLKAVHLAAQAIALGDADLVLAGGQESMSLAPFVVHKARTGLGLGHAMMDDTLLRDGLTDAFHNYHMGITAENLAERYDISREQQDAFAVESQRKAVAAMEAGRFKDEITPIEVPQRKGDPVRVEADEQPRAQTTLESLAKLRPAFKKEGTVTAGNASTINDGAAVLLLASAEKAKELGLPVLAWIRGWASTGVDPAIMGIGPVSASRKVLKKVGWELDQLDLIEANEAFAAQSLAVAKDLQWDMNKVNVNGGAIALGHPIGASGARVLVTLVHEMRRRGAQKGLATLCIGGGQGVAIAIEAA</sequence>
<dbReference type="PANTHER" id="PTHR18919:SF107">
    <property type="entry name" value="ACETYL-COA ACETYLTRANSFERASE, CYTOSOLIC"/>
    <property type="match status" value="1"/>
</dbReference>
<evidence type="ECO:0000256" key="3">
    <source>
        <dbReference type="ARBA" id="ARBA00023315"/>
    </source>
</evidence>
<dbReference type="InterPro" id="IPR020615">
    <property type="entry name" value="Thiolase_acyl_enz_int_AS"/>
</dbReference>
<keyword evidence="3 5" id="KW-0012">Acyltransferase</keyword>
<dbReference type="Pfam" id="PF02803">
    <property type="entry name" value="Thiolase_C"/>
    <property type="match status" value="1"/>
</dbReference>
<protein>
    <submittedName>
        <fullName evidence="8">Acetyl-CoA C-acetyltransferase</fullName>
    </submittedName>
</protein>